<feature type="non-terminal residue" evidence="1">
    <location>
        <position position="1"/>
    </location>
</feature>
<dbReference type="Proteomes" id="UP001189429">
    <property type="component" value="Unassembled WGS sequence"/>
</dbReference>
<feature type="non-terminal residue" evidence="1">
    <location>
        <position position="98"/>
    </location>
</feature>
<keyword evidence="2" id="KW-1185">Reference proteome</keyword>
<comment type="caution">
    <text evidence="1">The sequence shown here is derived from an EMBL/GenBank/DDBJ whole genome shotgun (WGS) entry which is preliminary data.</text>
</comment>
<reference evidence="1" key="1">
    <citation type="submission" date="2023-10" db="EMBL/GenBank/DDBJ databases">
        <authorList>
            <person name="Chen Y."/>
            <person name="Shah S."/>
            <person name="Dougan E. K."/>
            <person name="Thang M."/>
            <person name="Chan C."/>
        </authorList>
    </citation>
    <scope>NUCLEOTIDE SEQUENCE [LARGE SCALE GENOMIC DNA]</scope>
</reference>
<gene>
    <name evidence="1" type="ORF">PCOR1329_LOCUS7057</name>
</gene>
<evidence type="ECO:0000313" key="1">
    <source>
        <dbReference type="EMBL" id="CAK0798242.1"/>
    </source>
</evidence>
<sequence>GVLALRCIVDSADEPDCLALRADIMGICQHADSKIGGKFHSLATTSKKQPRVKRDTFSAGARAVGDAASMCTVFARLIQEMDMEPSSCATLADAQIGE</sequence>
<protein>
    <submittedName>
        <fullName evidence="1">Uncharacterized protein</fullName>
    </submittedName>
</protein>
<proteinExistence type="predicted"/>
<organism evidence="1 2">
    <name type="scientific">Prorocentrum cordatum</name>
    <dbReference type="NCBI Taxonomy" id="2364126"/>
    <lineage>
        <taxon>Eukaryota</taxon>
        <taxon>Sar</taxon>
        <taxon>Alveolata</taxon>
        <taxon>Dinophyceae</taxon>
        <taxon>Prorocentrales</taxon>
        <taxon>Prorocentraceae</taxon>
        <taxon>Prorocentrum</taxon>
    </lineage>
</organism>
<dbReference type="EMBL" id="CAUYUJ010001904">
    <property type="protein sequence ID" value="CAK0798242.1"/>
    <property type="molecule type" value="Genomic_DNA"/>
</dbReference>
<name>A0ABN9Q163_9DINO</name>
<accession>A0ABN9Q163</accession>
<evidence type="ECO:0000313" key="2">
    <source>
        <dbReference type="Proteomes" id="UP001189429"/>
    </source>
</evidence>